<evidence type="ECO:0000259" key="1">
    <source>
        <dbReference type="Pfam" id="PF08241"/>
    </source>
</evidence>
<reference evidence="2 3" key="1">
    <citation type="submission" date="2019-12" db="EMBL/GenBank/DDBJ databases">
        <title>The complete genome of the thermophilic, anoxygenic phototrophic gammaproteobacterium Thermochromatium tepidum.</title>
        <authorList>
            <person name="Sattley W.M."/>
            <person name="Swingley W.D."/>
            <person name="Burchell B.M."/>
            <person name="Gurbani S.A."/>
            <person name="Kujawa C.M."/>
            <person name="Nuccio D.A."/>
            <person name="Schladweiler J."/>
            <person name="Shaffer K.N."/>
            <person name="Stokes L.M."/>
            <person name="Touchman J.W."/>
            <person name="Blankenship R.E."/>
            <person name="Madigan M.T."/>
        </authorList>
    </citation>
    <scope>NUCLEOTIDE SEQUENCE [LARGE SCALE GENOMIC DNA]</scope>
    <source>
        <strain evidence="2 3">ATCC 43061</strain>
    </source>
</reference>
<dbReference type="GO" id="GO:0008757">
    <property type="term" value="F:S-adenosylmethionine-dependent methyltransferase activity"/>
    <property type="evidence" value="ECO:0007669"/>
    <property type="project" value="InterPro"/>
</dbReference>
<dbReference type="AlphaFoldDB" id="A0A6I6EHI8"/>
<evidence type="ECO:0000313" key="2">
    <source>
        <dbReference type="EMBL" id="QGU33710.1"/>
    </source>
</evidence>
<organism evidence="2 3">
    <name type="scientific">Thermochromatium tepidum ATCC 43061</name>
    <dbReference type="NCBI Taxonomy" id="316276"/>
    <lineage>
        <taxon>Bacteria</taxon>
        <taxon>Pseudomonadati</taxon>
        <taxon>Pseudomonadota</taxon>
        <taxon>Gammaproteobacteria</taxon>
        <taxon>Chromatiales</taxon>
        <taxon>Chromatiaceae</taxon>
        <taxon>Thermochromatium</taxon>
    </lineage>
</organism>
<dbReference type="InterPro" id="IPR029063">
    <property type="entry name" value="SAM-dependent_MTases_sf"/>
</dbReference>
<proteinExistence type="predicted"/>
<evidence type="ECO:0000313" key="3">
    <source>
        <dbReference type="Proteomes" id="UP000426424"/>
    </source>
</evidence>
<dbReference type="EMBL" id="CP039268">
    <property type="protein sequence ID" value="QGU33710.1"/>
    <property type="molecule type" value="Genomic_DNA"/>
</dbReference>
<dbReference type="GO" id="GO:0032259">
    <property type="term" value="P:methylation"/>
    <property type="evidence" value="ECO:0007669"/>
    <property type="project" value="UniProtKB-KW"/>
</dbReference>
<keyword evidence="2" id="KW-0808">Transferase</keyword>
<dbReference type="Pfam" id="PF08241">
    <property type="entry name" value="Methyltransf_11"/>
    <property type="match status" value="1"/>
</dbReference>
<dbReference type="Gene3D" id="3.40.50.150">
    <property type="entry name" value="Vaccinia Virus protein VP39"/>
    <property type="match status" value="1"/>
</dbReference>
<dbReference type="Proteomes" id="UP000426424">
    <property type="component" value="Chromosome"/>
</dbReference>
<dbReference type="SUPFAM" id="SSF53335">
    <property type="entry name" value="S-adenosyl-L-methionine-dependent methyltransferases"/>
    <property type="match status" value="1"/>
</dbReference>
<dbReference type="RefSeq" id="WP_153975898.1">
    <property type="nucleotide sequence ID" value="NZ_CP039268.1"/>
</dbReference>
<keyword evidence="2" id="KW-0489">Methyltransferase</keyword>
<sequence length="253" mass="28537">MTRDPPDQSDPLQAWYRTALGAAVARYEDDCLRRLLSNTFGYYLVQIGASEHFSEALATSRIRHRVLLPSTAPTEAAQGWSLVGEPSALPLASDSIDVVLLAHVLEYSDRPRVILAEVERVLIPEGRLILLGFDPLSLWALGRLWWPSRRRRPWNGRWRSSIQVERWLTEHGFEIETRERALFCVPFVTPAGAICRFVESLGRRFWPLFGGLYAIRAVKRVAPLTPIKPYRTSRCALLPGGAIRPTTRGTGHA</sequence>
<gene>
    <name evidence="2" type="ORF">E6P07_12420</name>
</gene>
<feature type="domain" description="Methyltransferase type 11" evidence="1">
    <location>
        <begin position="82"/>
        <end position="130"/>
    </location>
</feature>
<dbReference type="InterPro" id="IPR013216">
    <property type="entry name" value="Methyltransf_11"/>
</dbReference>
<name>A0A6I6EHI8_THETI</name>
<dbReference type="KEGG" id="ttp:E6P07_12420"/>
<keyword evidence="3" id="KW-1185">Reference proteome</keyword>
<dbReference type="OrthoDB" id="6191410at2"/>
<accession>A0A6I6EHI8</accession>
<protein>
    <submittedName>
        <fullName evidence="2">Methyltransferase domain-containing protein</fullName>
    </submittedName>
</protein>